<dbReference type="EC" id="3.2.2.20" evidence="2"/>
<dbReference type="Gene3D" id="1.10.340.30">
    <property type="entry name" value="Hypothetical protein, domain 2"/>
    <property type="match status" value="1"/>
</dbReference>
<dbReference type="AlphaFoldDB" id="A0A2X2LDS0"/>
<dbReference type="SUPFAM" id="SSF48150">
    <property type="entry name" value="DNA-glycosylase"/>
    <property type="match status" value="1"/>
</dbReference>
<dbReference type="GO" id="GO:0006284">
    <property type="term" value="P:base-excision repair"/>
    <property type="evidence" value="ECO:0007669"/>
    <property type="project" value="InterPro"/>
</dbReference>
<keyword evidence="1" id="KW-0862">Zinc</keyword>
<proteinExistence type="predicted"/>
<dbReference type="GO" id="GO:0046872">
    <property type="term" value="F:metal ion binding"/>
    <property type="evidence" value="ECO:0007669"/>
    <property type="project" value="UniProtKB-KW"/>
</dbReference>
<dbReference type="PANTHER" id="PTHR30037:SF4">
    <property type="entry name" value="DNA-3-METHYLADENINE GLYCOSYLASE I"/>
    <property type="match status" value="1"/>
</dbReference>
<dbReference type="Pfam" id="PF03352">
    <property type="entry name" value="Adenine_glyco"/>
    <property type="match status" value="1"/>
</dbReference>
<dbReference type="InterPro" id="IPR005019">
    <property type="entry name" value="Adenine_glyco"/>
</dbReference>
<evidence type="ECO:0000256" key="1">
    <source>
        <dbReference type="PIRSR" id="PIRSR605019-1"/>
    </source>
</evidence>
<dbReference type="EMBL" id="UAUU01000009">
    <property type="protein sequence ID" value="SPZ87450.1"/>
    <property type="molecule type" value="Genomic_DNA"/>
</dbReference>
<dbReference type="Proteomes" id="UP000251241">
    <property type="component" value="Unassembled WGS sequence"/>
</dbReference>
<dbReference type="InterPro" id="IPR011257">
    <property type="entry name" value="DNA_glycosylase"/>
</dbReference>
<protein>
    <submittedName>
        <fullName evidence="2">DNA-3-methyladenine glycosylase 1</fullName>
        <ecNumber evidence="2">3.2.2.20</ecNumber>
    </submittedName>
</protein>
<feature type="binding site" evidence="1">
    <location>
        <position position="59"/>
    </location>
    <ligand>
        <name>Zn(2+)</name>
        <dbReference type="ChEBI" id="CHEBI:29105"/>
    </ligand>
</feature>
<accession>A0A2X2LDS0</accession>
<feature type="binding site" evidence="1">
    <location>
        <position position="222"/>
    </location>
    <ligand>
        <name>Zn(2+)</name>
        <dbReference type="ChEBI" id="CHEBI:29105"/>
    </ligand>
</feature>
<keyword evidence="2" id="KW-0326">Glycosidase</keyword>
<reference evidence="2 3" key="1">
    <citation type="submission" date="2018-06" db="EMBL/GenBank/DDBJ databases">
        <authorList>
            <consortium name="Pathogen Informatics"/>
            <person name="Doyle S."/>
        </authorList>
    </citation>
    <scope>NUCLEOTIDE SEQUENCE [LARGE SCALE GENOMIC DNA]</scope>
    <source>
        <strain evidence="2 3">NCTC11343</strain>
    </source>
</reference>
<feature type="binding site" evidence="1">
    <location>
        <position position="218"/>
    </location>
    <ligand>
        <name>Zn(2+)</name>
        <dbReference type="ChEBI" id="CHEBI:29105"/>
    </ligand>
</feature>
<evidence type="ECO:0000313" key="3">
    <source>
        <dbReference type="Proteomes" id="UP000251241"/>
    </source>
</evidence>
<keyword evidence="2" id="KW-0378">Hydrolase</keyword>
<evidence type="ECO:0000313" key="2">
    <source>
        <dbReference type="EMBL" id="SPZ87450.1"/>
    </source>
</evidence>
<dbReference type="PANTHER" id="PTHR30037">
    <property type="entry name" value="DNA-3-METHYLADENINE GLYCOSYLASE 1"/>
    <property type="match status" value="1"/>
</dbReference>
<dbReference type="GO" id="GO:0008725">
    <property type="term" value="F:DNA-3-methyladenine glycosylase activity"/>
    <property type="evidence" value="ECO:0007669"/>
    <property type="project" value="UniProtKB-EC"/>
</dbReference>
<feature type="binding site" evidence="1">
    <location>
        <position position="46"/>
    </location>
    <ligand>
        <name>Zn(2+)</name>
        <dbReference type="ChEBI" id="CHEBI:29105"/>
    </ligand>
</feature>
<sequence>MSLNGNEILMNRLYSKLFNFGRKVRIKSYIAFKKSSENMYKEIIRCQWCGSDPQYVDYHDKEWGRQVRDDKTLFEFLILESAQAGLSWITILRRRAAYQEAFANFDVDQVAAYTNEHVARLLSDSGIIKHRNKIESTITNAQHFKKIQAEYGSFYDYLYSFLPEKQPIVNHWSSLQQVPATTVISDKIAKDMKKRGFKFFGSTICYAYMQAVGMVNDHIETCSFK</sequence>
<organism evidence="2 3">
    <name type="scientific">Sphingobacterium multivorum</name>
    <dbReference type="NCBI Taxonomy" id="28454"/>
    <lineage>
        <taxon>Bacteria</taxon>
        <taxon>Pseudomonadati</taxon>
        <taxon>Bacteroidota</taxon>
        <taxon>Sphingobacteriia</taxon>
        <taxon>Sphingobacteriales</taxon>
        <taxon>Sphingobacteriaceae</taxon>
        <taxon>Sphingobacterium</taxon>
    </lineage>
</organism>
<gene>
    <name evidence="2" type="primary">tag</name>
    <name evidence="2" type="ORF">NCTC11343_02914</name>
</gene>
<name>A0A2X2LDS0_SPHMU</name>
<keyword evidence="1" id="KW-0479">Metal-binding</keyword>
<dbReference type="InterPro" id="IPR052891">
    <property type="entry name" value="DNA-3mA_glycosylase"/>
</dbReference>